<proteinExistence type="predicted"/>
<name>A0AAN6N0T6_9PEZI</name>
<dbReference type="AlphaFoldDB" id="A0AAN6N0T6"/>
<sequence>MPYVPTPPADRLRTPSAGELASYQTGPDRFVNLAALSGFRTFRVHGLDLTRFNCFAWTGANKHTTDVMYGFRDCGQHQVGVMHAHRRDNPALDEAPGRGCSSKLAAGPLIAHNQFALCDVREWGARNPQIMYGNIYQCWERDPEVHPTFPGNEENQYPLPGHYPYDPVFARGYGIYPPGHPDNTAGLYNNTGDGNGYGNNYGAAGNNRTAALAHRHGSSEISARR</sequence>
<gene>
    <name evidence="1" type="ORF">QBC46DRAFT_419711</name>
</gene>
<protein>
    <submittedName>
        <fullName evidence="1">Uncharacterized protein</fullName>
    </submittedName>
</protein>
<accession>A0AAN6N0T6</accession>
<keyword evidence="2" id="KW-1185">Reference proteome</keyword>
<evidence type="ECO:0000313" key="1">
    <source>
        <dbReference type="EMBL" id="KAK3936254.1"/>
    </source>
</evidence>
<dbReference type="EMBL" id="MU853890">
    <property type="protein sequence ID" value="KAK3936254.1"/>
    <property type="molecule type" value="Genomic_DNA"/>
</dbReference>
<evidence type="ECO:0000313" key="2">
    <source>
        <dbReference type="Proteomes" id="UP001303473"/>
    </source>
</evidence>
<reference evidence="2" key="1">
    <citation type="journal article" date="2023" name="Mol. Phylogenet. Evol.">
        <title>Genome-scale phylogeny and comparative genomics of the fungal order Sordariales.</title>
        <authorList>
            <person name="Hensen N."/>
            <person name="Bonometti L."/>
            <person name="Westerberg I."/>
            <person name="Brannstrom I.O."/>
            <person name="Guillou S."/>
            <person name="Cros-Aarteil S."/>
            <person name="Calhoun S."/>
            <person name="Haridas S."/>
            <person name="Kuo A."/>
            <person name="Mondo S."/>
            <person name="Pangilinan J."/>
            <person name="Riley R."/>
            <person name="LaButti K."/>
            <person name="Andreopoulos B."/>
            <person name="Lipzen A."/>
            <person name="Chen C."/>
            <person name="Yan M."/>
            <person name="Daum C."/>
            <person name="Ng V."/>
            <person name="Clum A."/>
            <person name="Steindorff A."/>
            <person name="Ohm R.A."/>
            <person name="Martin F."/>
            <person name="Silar P."/>
            <person name="Natvig D.O."/>
            <person name="Lalanne C."/>
            <person name="Gautier V."/>
            <person name="Ament-Velasquez S.L."/>
            <person name="Kruys A."/>
            <person name="Hutchinson M.I."/>
            <person name="Powell A.J."/>
            <person name="Barry K."/>
            <person name="Miller A.N."/>
            <person name="Grigoriev I.V."/>
            <person name="Debuchy R."/>
            <person name="Gladieux P."/>
            <person name="Hiltunen Thoren M."/>
            <person name="Johannesson H."/>
        </authorList>
    </citation>
    <scope>NUCLEOTIDE SEQUENCE [LARGE SCALE GENOMIC DNA]</scope>
    <source>
        <strain evidence="2">CBS 340.73</strain>
    </source>
</reference>
<organism evidence="1 2">
    <name type="scientific">Diplogelasinospora grovesii</name>
    <dbReference type="NCBI Taxonomy" id="303347"/>
    <lineage>
        <taxon>Eukaryota</taxon>
        <taxon>Fungi</taxon>
        <taxon>Dikarya</taxon>
        <taxon>Ascomycota</taxon>
        <taxon>Pezizomycotina</taxon>
        <taxon>Sordariomycetes</taxon>
        <taxon>Sordariomycetidae</taxon>
        <taxon>Sordariales</taxon>
        <taxon>Diplogelasinosporaceae</taxon>
        <taxon>Diplogelasinospora</taxon>
    </lineage>
</organism>
<comment type="caution">
    <text evidence="1">The sequence shown here is derived from an EMBL/GenBank/DDBJ whole genome shotgun (WGS) entry which is preliminary data.</text>
</comment>
<dbReference type="Proteomes" id="UP001303473">
    <property type="component" value="Unassembled WGS sequence"/>
</dbReference>